<dbReference type="AlphaFoldDB" id="A0A2M4DI84"/>
<accession>A0A2M4DI84</accession>
<proteinExistence type="predicted"/>
<reference evidence="1" key="1">
    <citation type="submission" date="2018-01" db="EMBL/GenBank/DDBJ databases">
        <title>An insight into the sialome of Amazonian anophelines.</title>
        <authorList>
            <person name="Ribeiro J.M."/>
            <person name="Scarpassa V."/>
            <person name="Calvo E."/>
        </authorList>
    </citation>
    <scope>NUCLEOTIDE SEQUENCE</scope>
</reference>
<name>A0A2M4DI84_ANODA</name>
<evidence type="ECO:0000313" key="1">
    <source>
        <dbReference type="EMBL" id="MBW77267.1"/>
    </source>
</evidence>
<protein>
    <submittedName>
        <fullName evidence="1">Putative secreted protein</fullName>
    </submittedName>
</protein>
<dbReference type="EMBL" id="GGFL01013089">
    <property type="protein sequence ID" value="MBW77267.1"/>
    <property type="molecule type" value="Transcribed_RNA"/>
</dbReference>
<sequence>MALRSWCVPLFAAAPPCSGDAKRAAVEFARGVGEVRDAASAGAAFSPGWLISFAQFTRSLIRDGVTGRSFPSFSLKLV</sequence>
<organism evidence="1">
    <name type="scientific">Anopheles darlingi</name>
    <name type="common">Mosquito</name>
    <dbReference type="NCBI Taxonomy" id="43151"/>
    <lineage>
        <taxon>Eukaryota</taxon>
        <taxon>Metazoa</taxon>
        <taxon>Ecdysozoa</taxon>
        <taxon>Arthropoda</taxon>
        <taxon>Hexapoda</taxon>
        <taxon>Insecta</taxon>
        <taxon>Pterygota</taxon>
        <taxon>Neoptera</taxon>
        <taxon>Endopterygota</taxon>
        <taxon>Diptera</taxon>
        <taxon>Nematocera</taxon>
        <taxon>Culicoidea</taxon>
        <taxon>Culicidae</taxon>
        <taxon>Anophelinae</taxon>
        <taxon>Anopheles</taxon>
    </lineage>
</organism>